<dbReference type="InterPro" id="IPR012677">
    <property type="entry name" value="Nucleotide-bd_a/b_plait_sf"/>
</dbReference>
<reference evidence="2" key="1">
    <citation type="submission" date="2021-02" db="EMBL/GenBank/DDBJ databases">
        <authorList>
            <person name="Dougan E. K."/>
            <person name="Rhodes N."/>
            <person name="Thang M."/>
            <person name="Chan C."/>
        </authorList>
    </citation>
    <scope>NUCLEOTIDE SEQUENCE</scope>
</reference>
<evidence type="ECO:0000313" key="2">
    <source>
        <dbReference type="EMBL" id="CAE7194038.1"/>
    </source>
</evidence>
<dbReference type="SUPFAM" id="SSF54928">
    <property type="entry name" value="RNA-binding domain, RBD"/>
    <property type="match status" value="1"/>
</dbReference>
<sequence>MQVFGGGPQADFSCLLPLPKPDVTLQKKYDAMGLPDPVAFALLTALGAIKDPMGMLNEMMNAAQALEMQELQRKQASSSFKVGPMMASEASDSAELERLAKQVKEAAEQARAATVAGGLAAADAAANSSKNVAQAFAEAEEEEEPRPALGQTLSSLLTGREKVAVSGDSGLALPTTLDKVAIRLPPGVSEAAVRLECARHGVLTAVVLEPDSSAAYVCFSSSDMAQLAVRRMANKSGIFGGSEPLQIKLISELPESARNAAVPVVPALSDAQPVNPADLPEYLRPRKSRSRSARKRASRSARRRKRKSRSAKRWLDRSRSNSHTATGQYIRATGCSSTVRWWEKRREDSDSDRSTASRKVKRAQKAEAELVARRPRQVAIKGLWAQFVHCGVSYYFNIQSEETVLEKPSDFEDGNMNLQEDRRRASSVIL</sequence>
<dbReference type="Proteomes" id="UP000649617">
    <property type="component" value="Unassembled WGS sequence"/>
</dbReference>
<evidence type="ECO:0000313" key="3">
    <source>
        <dbReference type="Proteomes" id="UP000649617"/>
    </source>
</evidence>
<feature type="compositionally biased region" description="Basic residues" evidence="1">
    <location>
        <begin position="285"/>
        <end position="312"/>
    </location>
</feature>
<dbReference type="GO" id="GO:0003676">
    <property type="term" value="F:nucleic acid binding"/>
    <property type="evidence" value="ECO:0007669"/>
    <property type="project" value="InterPro"/>
</dbReference>
<feature type="region of interest" description="Disordered" evidence="1">
    <location>
        <begin position="273"/>
        <end position="329"/>
    </location>
</feature>
<feature type="compositionally biased region" description="Basic and acidic residues" evidence="1">
    <location>
        <begin position="344"/>
        <end position="355"/>
    </location>
</feature>
<feature type="region of interest" description="Disordered" evidence="1">
    <location>
        <begin position="344"/>
        <end position="364"/>
    </location>
</feature>
<organism evidence="2 3">
    <name type="scientific">Symbiodinium pilosum</name>
    <name type="common">Dinoflagellate</name>
    <dbReference type="NCBI Taxonomy" id="2952"/>
    <lineage>
        <taxon>Eukaryota</taxon>
        <taxon>Sar</taxon>
        <taxon>Alveolata</taxon>
        <taxon>Dinophyceae</taxon>
        <taxon>Suessiales</taxon>
        <taxon>Symbiodiniaceae</taxon>
        <taxon>Symbiodinium</taxon>
    </lineage>
</organism>
<keyword evidence="3" id="KW-1185">Reference proteome</keyword>
<dbReference type="Gene3D" id="3.30.70.330">
    <property type="match status" value="1"/>
</dbReference>
<evidence type="ECO:0000256" key="1">
    <source>
        <dbReference type="SAM" id="MobiDB-lite"/>
    </source>
</evidence>
<protein>
    <recommendedName>
        <fullName evidence="4">RRM domain-containing protein</fullName>
    </recommendedName>
</protein>
<dbReference type="EMBL" id="CAJNIZ010001558">
    <property type="protein sequence ID" value="CAE7194038.1"/>
    <property type="molecule type" value="Genomic_DNA"/>
</dbReference>
<dbReference type="AlphaFoldDB" id="A0A812IZ41"/>
<feature type="region of interest" description="Disordered" evidence="1">
    <location>
        <begin position="411"/>
        <end position="430"/>
    </location>
</feature>
<accession>A0A812IZ41</accession>
<dbReference type="OrthoDB" id="10509893at2759"/>
<proteinExistence type="predicted"/>
<dbReference type="CDD" id="cd00590">
    <property type="entry name" value="RRM_SF"/>
    <property type="match status" value="1"/>
</dbReference>
<name>A0A812IZ41_SYMPI</name>
<gene>
    <name evidence="2" type="ORF">SPIL2461_LOCUS1593</name>
</gene>
<comment type="caution">
    <text evidence="2">The sequence shown here is derived from an EMBL/GenBank/DDBJ whole genome shotgun (WGS) entry which is preliminary data.</text>
</comment>
<dbReference type="InterPro" id="IPR035979">
    <property type="entry name" value="RBD_domain_sf"/>
</dbReference>
<evidence type="ECO:0008006" key="4">
    <source>
        <dbReference type="Google" id="ProtNLM"/>
    </source>
</evidence>